<name>A0A4R5AIA0_9ACTN</name>
<dbReference type="Gene3D" id="3.90.180.10">
    <property type="entry name" value="Medium-chain alcohol dehydrogenases, catalytic domain"/>
    <property type="match status" value="1"/>
</dbReference>
<dbReference type="AlphaFoldDB" id="A0A4R5AIA0"/>
<dbReference type="PANTHER" id="PTHR43205">
    <property type="entry name" value="PROSTAGLANDIN REDUCTASE"/>
    <property type="match status" value="1"/>
</dbReference>
<dbReference type="Proteomes" id="UP000294513">
    <property type="component" value="Unassembled WGS sequence"/>
</dbReference>
<dbReference type="InterPro" id="IPR020843">
    <property type="entry name" value="ER"/>
</dbReference>
<proteinExistence type="predicted"/>
<dbReference type="Pfam" id="PF00107">
    <property type="entry name" value="ADH_zinc_N"/>
    <property type="match status" value="1"/>
</dbReference>
<feature type="domain" description="Enoyl reductase (ER)" evidence="2">
    <location>
        <begin position="23"/>
        <end position="336"/>
    </location>
</feature>
<dbReference type="SUPFAM" id="SSF51735">
    <property type="entry name" value="NAD(P)-binding Rossmann-fold domains"/>
    <property type="match status" value="1"/>
</dbReference>
<dbReference type="Gene3D" id="3.40.50.720">
    <property type="entry name" value="NAD(P)-binding Rossmann-like Domain"/>
    <property type="match status" value="1"/>
</dbReference>
<keyword evidence="1" id="KW-0560">Oxidoreductase</keyword>
<dbReference type="GO" id="GO:0016628">
    <property type="term" value="F:oxidoreductase activity, acting on the CH-CH group of donors, NAD or NADP as acceptor"/>
    <property type="evidence" value="ECO:0007669"/>
    <property type="project" value="InterPro"/>
</dbReference>
<dbReference type="RefSeq" id="WP_131901360.1">
    <property type="nucleotide sequence ID" value="NZ_SMKU01000291.1"/>
</dbReference>
<dbReference type="InterPro" id="IPR011032">
    <property type="entry name" value="GroES-like_sf"/>
</dbReference>
<dbReference type="PANTHER" id="PTHR43205:SF7">
    <property type="entry name" value="PROSTAGLANDIN REDUCTASE 1"/>
    <property type="match status" value="1"/>
</dbReference>
<dbReference type="SUPFAM" id="SSF50129">
    <property type="entry name" value="GroES-like"/>
    <property type="match status" value="1"/>
</dbReference>
<gene>
    <name evidence="3" type="ORF">E1298_35925</name>
</gene>
<protein>
    <submittedName>
        <fullName evidence="3">NADP-dependent oxidoreductase</fullName>
    </submittedName>
</protein>
<comment type="caution">
    <text evidence="3">The sequence shown here is derived from an EMBL/GenBank/DDBJ whole genome shotgun (WGS) entry which is preliminary data.</text>
</comment>
<dbReference type="InterPro" id="IPR041694">
    <property type="entry name" value="ADH_N_2"/>
</dbReference>
<dbReference type="FunFam" id="3.40.50.720:FF:000121">
    <property type="entry name" value="Prostaglandin reductase 2"/>
    <property type="match status" value="1"/>
</dbReference>
<evidence type="ECO:0000313" key="4">
    <source>
        <dbReference type="Proteomes" id="UP000294513"/>
    </source>
</evidence>
<sequence length="339" mass="34831">MTSNNLISREIQLASRPSGEPVAANFRLAEAKVPEPAEGQVLVRNTWMSVDPYMRGRMDDAPSMILPPFEIGAPLEGSAIGEVVASRSADVPVGALVSHFLGWRDHAVLDAAGAAVIDTSLVPAQSYLGPLGPTGLTAYAAVTDVAPVREGDVVYVSAAAGAVGSVAGQLARTLGAARVIGSAGGPAKAGLLVDRFGFDAALDHRAGPITAQLAEAAPDGIDVYIDNVGGDHLEAAIGAMRVGGRAALVGAVSGYNATAPVPGPSNLFTVVERQLTLRGMQVSAYFHLFPEFIGRAAGWLADRSLRTEETVVDGLDQAPAALIGVLRGANTGKMLVRLP</sequence>
<dbReference type="InterPro" id="IPR013149">
    <property type="entry name" value="ADH-like_C"/>
</dbReference>
<dbReference type="SMART" id="SM00829">
    <property type="entry name" value="PKS_ER"/>
    <property type="match status" value="1"/>
</dbReference>
<dbReference type="EMBL" id="SMKU01000291">
    <property type="protein sequence ID" value="TDD71200.1"/>
    <property type="molecule type" value="Genomic_DNA"/>
</dbReference>
<keyword evidence="4" id="KW-1185">Reference proteome</keyword>
<dbReference type="OrthoDB" id="9805663at2"/>
<reference evidence="3 4" key="1">
    <citation type="submission" date="2019-03" db="EMBL/GenBank/DDBJ databases">
        <title>Draft genome sequences of novel Actinobacteria.</title>
        <authorList>
            <person name="Sahin N."/>
            <person name="Ay H."/>
            <person name="Saygin H."/>
        </authorList>
    </citation>
    <scope>NUCLEOTIDE SEQUENCE [LARGE SCALE GENOMIC DNA]</scope>
    <source>
        <strain evidence="3 4">H3C3</strain>
    </source>
</reference>
<dbReference type="Pfam" id="PF16884">
    <property type="entry name" value="ADH_N_2"/>
    <property type="match status" value="1"/>
</dbReference>
<dbReference type="InterPro" id="IPR045010">
    <property type="entry name" value="MDR_fam"/>
</dbReference>
<evidence type="ECO:0000259" key="2">
    <source>
        <dbReference type="SMART" id="SM00829"/>
    </source>
</evidence>
<dbReference type="CDD" id="cd05288">
    <property type="entry name" value="PGDH"/>
    <property type="match status" value="1"/>
</dbReference>
<evidence type="ECO:0000313" key="3">
    <source>
        <dbReference type="EMBL" id="TDD71200.1"/>
    </source>
</evidence>
<organism evidence="3 4">
    <name type="scientific">Actinomadura rubrisoli</name>
    <dbReference type="NCBI Taxonomy" id="2530368"/>
    <lineage>
        <taxon>Bacteria</taxon>
        <taxon>Bacillati</taxon>
        <taxon>Actinomycetota</taxon>
        <taxon>Actinomycetes</taxon>
        <taxon>Streptosporangiales</taxon>
        <taxon>Thermomonosporaceae</taxon>
        <taxon>Actinomadura</taxon>
    </lineage>
</organism>
<dbReference type="InterPro" id="IPR036291">
    <property type="entry name" value="NAD(P)-bd_dom_sf"/>
</dbReference>
<accession>A0A4R5AIA0</accession>
<evidence type="ECO:0000256" key="1">
    <source>
        <dbReference type="ARBA" id="ARBA00023002"/>
    </source>
</evidence>